<dbReference type="Proteomes" id="UP000000212">
    <property type="component" value="Chromosome"/>
</dbReference>
<gene>
    <name evidence="5" type="ORF">BN424_3048</name>
</gene>
<evidence type="ECO:0000259" key="3">
    <source>
        <dbReference type="Pfam" id="PF06030"/>
    </source>
</evidence>
<dbReference type="KEGG" id="cml:BN424_3048"/>
<dbReference type="InterPro" id="IPR010317">
    <property type="entry name" value="WxLIP_PGBD"/>
</dbReference>
<dbReference type="OrthoDB" id="2148359at2"/>
<keyword evidence="6" id="KW-1185">Reference proteome</keyword>
<proteinExistence type="predicted"/>
<dbReference type="InterPro" id="IPR021759">
    <property type="entry name" value="WxLIP_HBD"/>
</dbReference>
<feature type="transmembrane region" description="Helical" evidence="1">
    <location>
        <begin position="308"/>
        <end position="331"/>
    </location>
</feature>
<evidence type="ECO:0000313" key="6">
    <source>
        <dbReference type="Proteomes" id="UP000000212"/>
    </source>
</evidence>
<keyword evidence="1" id="KW-1133">Transmembrane helix</keyword>
<protein>
    <submittedName>
        <fullName evidence="5">Uncharacterized protein</fullName>
    </submittedName>
</protein>
<organism evidence="5 6">
    <name type="scientific">Carnobacterium maltaromaticum LMA28</name>
    <dbReference type="NCBI Taxonomy" id="1234679"/>
    <lineage>
        <taxon>Bacteria</taxon>
        <taxon>Bacillati</taxon>
        <taxon>Bacillota</taxon>
        <taxon>Bacilli</taxon>
        <taxon>Lactobacillales</taxon>
        <taxon>Carnobacteriaceae</taxon>
        <taxon>Carnobacterium</taxon>
    </lineage>
</organism>
<name>K8E6P3_CARML</name>
<evidence type="ECO:0000259" key="4">
    <source>
        <dbReference type="Pfam" id="PF11797"/>
    </source>
</evidence>
<dbReference type="STRING" id="1234679.BN424_3048"/>
<keyword evidence="1" id="KW-0812">Transmembrane</keyword>
<evidence type="ECO:0000256" key="2">
    <source>
        <dbReference type="SAM" id="SignalP"/>
    </source>
</evidence>
<reference evidence="6" key="1">
    <citation type="journal article" date="2013" name="Genome Announc.">
        <title>Complete Chromosome Sequence of Carnobacterium maltaromaticum LMA 28.</title>
        <authorList>
            <person name="Cailliez-Grimal C."/>
            <person name="Chaillou S."/>
            <person name="Anba-Mondoloni J."/>
            <person name="Loux V."/>
            <person name="Afzal M.I."/>
            <person name="Rahman A."/>
            <person name="Kergourlay G."/>
            <person name="Champomier-Verges M.C."/>
            <person name="Zagorec M."/>
            <person name="Dalgaard P."/>
            <person name="Leisner J.J."/>
            <person name="Prevost H."/>
            <person name="Revol-Junelles A.M."/>
            <person name="Borges F."/>
        </authorList>
    </citation>
    <scope>NUCLEOTIDE SEQUENCE</scope>
    <source>
        <strain evidence="6">LMA28</strain>
    </source>
</reference>
<feature type="chain" id="PRO_5003917182" evidence="2">
    <location>
        <begin position="28"/>
        <end position="339"/>
    </location>
</feature>
<keyword evidence="2" id="KW-0732">Signal</keyword>
<dbReference type="eggNOG" id="COG4072">
    <property type="taxonomic scope" value="Bacteria"/>
</dbReference>
<feature type="domain" description="WxL Interacting Protein host binding" evidence="4">
    <location>
        <begin position="160"/>
        <end position="295"/>
    </location>
</feature>
<dbReference type="RefSeq" id="WP_015077473.1">
    <property type="nucleotide sequence ID" value="NC_019425.2"/>
</dbReference>
<accession>K8E6P3</accession>
<dbReference type="EMBL" id="HE999757">
    <property type="protein sequence ID" value="CCO12469.2"/>
    <property type="molecule type" value="Genomic_DNA"/>
</dbReference>
<dbReference type="Pfam" id="PF06030">
    <property type="entry name" value="WxLIP_PGBD"/>
    <property type="match status" value="1"/>
</dbReference>
<sequence length="339" mass="38236">MKNSFLLVVTILTISLSLVVQPFTVTANSADFSVKAILPENQRTANISYFDVKLLPKEEMTFQVEIENHSEATKTYEIKLNAATTNMNGVINYGEPGEDEERDSSLKINFGEIANTEPLVSIEAGAKKNISIHVSMPNEVIDGVILGGITIFEAEEIGEKKEQITNRFSYSVGVLISQNDERQPIDLNFKGVNVTQENRRNMISAHIQNTSARIINGLSVDTRIYRENQENPLFHREANDLRMAPNSNFNFGVETNNQPLRAGRYTMSTKAQIQDEVWEWSEEFEITADQARELNSTAVDLETNNMRLYFYIALGVIILLAISLVILILVWKKRSKAKN</sequence>
<dbReference type="AlphaFoldDB" id="K8E6P3"/>
<evidence type="ECO:0000313" key="5">
    <source>
        <dbReference type="EMBL" id="CCO12469.2"/>
    </source>
</evidence>
<evidence type="ECO:0000256" key="1">
    <source>
        <dbReference type="SAM" id="Phobius"/>
    </source>
</evidence>
<feature type="signal peptide" evidence="2">
    <location>
        <begin position="1"/>
        <end position="27"/>
    </location>
</feature>
<keyword evidence="1" id="KW-0472">Membrane</keyword>
<dbReference type="HOGENOM" id="CLU_051987_2_0_9"/>
<feature type="domain" description="WxL Interacting Protein peptidoglycan binding" evidence="3">
    <location>
        <begin position="32"/>
        <end position="151"/>
    </location>
</feature>
<dbReference type="Pfam" id="PF11797">
    <property type="entry name" value="WxLIP_HBD"/>
    <property type="match status" value="1"/>
</dbReference>